<dbReference type="HOGENOM" id="CLU_1058069_0_0_1"/>
<dbReference type="Proteomes" id="UP000054538">
    <property type="component" value="Unassembled WGS sequence"/>
</dbReference>
<dbReference type="InterPro" id="IPR025337">
    <property type="entry name" value="Questin_oxidase-like"/>
</dbReference>
<evidence type="ECO:0000313" key="2">
    <source>
        <dbReference type="EMBL" id="KIK95075.1"/>
    </source>
</evidence>
<dbReference type="STRING" id="930991.A0A0D0E8N0"/>
<reference evidence="2 3" key="1">
    <citation type="submission" date="2014-04" db="EMBL/GenBank/DDBJ databases">
        <authorList>
            <consortium name="DOE Joint Genome Institute"/>
            <person name="Kuo A."/>
            <person name="Kohler A."/>
            <person name="Jargeat P."/>
            <person name="Nagy L.G."/>
            <person name="Floudas D."/>
            <person name="Copeland A."/>
            <person name="Barry K.W."/>
            <person name="Cichocki N."/>
            <person name="Veneault-Fourrey C."/>
            <person name="LaButti K."/>
            <person name="Lindquist E.A."/>
            <person name="Lipzen A."/>
            <person name="Lundell T."/>
            <person name="Morin E."/>
            <person name="Murat C."/>
            <person name="Sun H."/>
            <person name="Tunlid A."/>
            <person name="Henrissat B."/>
            <person name="Grigoriev I.V."/>
            <person name="Hibbett D.S."/>
            <person name="Martin F."/>
            <person name="Nordberg H.P."/>
            <person name="Cantor M.N."/>
            <person name="Hua S.X."/>
        </authorList>
    </citation>
    <scope>NUCLEOTIDE SEQUENCE [LARGE SCALE GENOMIC DNA]</scope>
    <source>
        <strain evidence="2 3">Ve08.2h10</strain>
    </source>
</reference>
<keyword evidence="3" id="KW-1185">Reference proteome</keyword>
<dbReference type="GO" id="GO:0016491">
    <property type="term" value="F:oxidoreductase activity"/>
    <property type="evidence" value="ECO:0007669"/>
    <property type="project" value="UniProtKB-KW"/>
</dbReference>
<evidence type="ECO:0000256" key="1">
    <source>
        <dbReference type="ARBA" id="ARBA00023002"/>
    </source>
</evidence>
<sequence>MDQQKDLSSASVRDQDAMASTGEPLLHILRDVYSSEILHPVMPYDPDALVSARRVALMKGGRPEEMRRLCATWWSDKSPKEEAAGLEHKIEELFWTTTLLSGSGKRGRKPRLDFFLMHALSAILFISPLLKIISNDASKVRLVKAFLPVTLMFVLVRGRPRIGSGLAVSFTATPRPPGVSDPTLTPGQGTIGDPNQSYNPCFQILLSVIHAPDPHTLKVIRSLYYAAQHYGHRVVSWTRGDGTKPFPGSPRWMARCLSELLVL</sequence>
<dbReference type="EMBL" id="KN825066">
    <property type="protein sequence ID" value="KIK95075.1"/>
    <property type="molecule type" value="Genomic_DNA"/>
</dbReference>
<dbReference type="OrthoDB" id="10004862at2759"/>
<evidence type="ECO:0000313" key="3">
    <source>
        <dbReference type="Proteomes" id="UP000054538"/>
    </source>
</evidence>
<dbReference type="PANTHER" id="PTHR35870:SF1">
    <property type="entry name" value="PROTEIN, PUTATIVE (AFU_ORTHOLOGUE AFUA_5G03330)-RELATED"/>
    <property type="match status" value="1"/>
</dbReference>
<keyword evidence="1" id="KW-0560">Oxidoreductase</keyword>
<accession>A0A0D0E8N0</accession>
<name>A0A0D0E8N0_9AGAM</name>
<organism evidence="2 3">
    <name type="scientific">Paxillus rubicundulus Ve08.2h10</name>
    <dbReference type="NCBI Taxonomy" id="930991"/>
    <lineage>
        <taxon>Eukaryota</taxon>
        <taxon>Fungi</taxon>
        <taxon>Dikarya</taxon>
        <taxon>Basidiomycota</taxon>
        <taxon>Agaricomycotina</taxon>
        <taxon>Agaricomycetes</taxon>
        <taxon>Agaricomycetidae</taxon>
        <taxon>Boletales</taxon>
        <taxon>Paxilineae</taxon>
        <taxon>Paxillaceae</taxon>
        <taxon>Paxillus</taxon>
    </lineage>
</organism>
<protein>
    <submittedName>
        <fullName evidence="2">Uncharacterized protein</fullName>
    </submittedName>
</protein>
<proteinExistence type="predicted"/>
<dbReference type="InParanoid" id="A0A0D0E8N0"/>
<dbReference type="Pfam" id="PF14027">
    <property type="entry name" value="Questin_oxidase"/>
    <property type="match status" value="1"/>
</dbReference>
<dbReference type="AlphaFoldDB" id="A0A0D0E8N0"/>
<gene>
    <name evidence="2" type="ORF">PAXRUDRAFT_409404</name>
</gene>
<dbReference type="PANTHER" id="PTHR35870">
    <property type="entry name" value="PROTEIN, PUTATIVE (AFU_ORTHOLOGUE AFUA_5G03330)-RELATED"/>
    <property type="match status" value="1"/>
</dbReference>
<reference evidence="3" key="2">
    <citation type="submission" date="2015-01" db="EMBL/GenBank/DDBJ databases">
        <title>Evolutionary Origins and Diversification of the Mycorrhizal Mutualists.</title>
        <authorList>
            <consortium name="DOE Joint Genome Institute"/>
            <consortium name="Mycorrhizal Genomics Consortium"/>
            <person name="Kohler A."/>
            <person name="Kuo A."/>
            <person name="Nagy L.G."/>
            <person name="Floudas D."/>
            <person name="Copeland A."/>
            <person name="Barry K.W."/>
            <person name="Cichocki N."/>
            <person name="Veneault-Fourrey C."/>
            <person name="LaButti K."/>
            <person name="Lindquist E.A."/>
            <person name="Lipzen A."/>
            <person name="Lundell T."/>
            <person name="Morin E."/>
            <person name="Murat C."/>
            <person name="Riley R."/>
            <person name="Ohm R."/>
            <person name="Sun H."/>
            <person name="Tunlid A."/>
            <person name="Henrissat B."/>
            <person name="Grigoriev I.V."/>
            <person name="Hibbett D.S."/>
            <person name="Martin F."/>
        </authorList>
    </citation>
    <scope>NUCLEOTIDE SEQUENCE [LARGE SCALE GENOMIC DNA]</scope>
    <source>
        <strain evidence="3">Ve08.2h10</strain>
    </source>
</reference>